<feature type="region of interest" description="Disordered" evidence="2">
    <location>
        <begin position="74"/>
        <end position="139"/>
    </location>
</feature>
<evidence type="ECO:0008006" key="5">
    <source>
        <dbReference type="Google" id="ProtNLM"/>
    </source>
</evidence>
<dbReference type="Gene3D" id="3.30.1380.20">
    <property type="entry name" value="Trafficking protein particle complex subunit 3"/>
    <property type="match status" value="1"/>
</dbReference>
<feature type="compositionally biased region" description="Basic and acidic residues" evidence="2">
    <location>
        <begin position="105"/>
        <end position="134"/>
    </location>
</feature>
<dbReference type="GO" id="GO:0005802">
    <property type="term" value="C:trans-Golgi network"/>
    <property type="evidence" value="ECO:0007669"/>
    <property type="project" value="TreeGrafter"/>
</dbReference>
<comment type="similarity">
    <text evidence="1">Belongs to the TRAPP small subunits family. BET3 subfamily.</text>
</comment>
<dbReference type="GO" id="GO:0006888">
    <property type="term" value="P:endoplasmic reticulum to Golgi vesicle-mediated transport"/>
    <property type="evidence" value="ECO:0007669"/>
    <property type="project" value="TreeGrafter"/>
</dbReference>
<comment type="caution">
    <text evidence="3">The sequence shown here is derived from an EMBL/GenBank/DDBJ whole genome shotgun (WGS) entry which is preliminary data.</text>
</comment>
<proteinExistence type="inferred from homology"/>
<dbReference type="PANTHER" id="PTHR12817">
    <property type="entry name" value="TRAFFICKING PROTEIN PARTICLE COMPLEX SUBUNIT 6B"/>
    <property type="match status" value="1"/>
</dbReference>
<evidence type="ECO:0000256" key="2">
    <source>
        <dbReference type="SAM" id="MobiDB-lite"/>
    </source>
</evidence>
<dbReference type="EMBL" id="QWIO01000961">
    <property type="protein sequence ID" value="RMY81177.1"/>
    <property type="molecule type" value="Genomic_DNA"/>
</dbReference>
<reference evidence="3 4" key="1">
    <citation type="journal article" date="2018" name="BMC Genomics">
        <title>Genomic evidence for intraspecific hybridization in a clonal and extremely halotolerant yeast.</title>
        <authorList>
            <person name="Gostincar C."/>
            <person name="Stajich J.E."/>
            <person name="Zupancic J."/>
            <person name="Zalar P."/>
            <person name="Gunde-Cimerman N."/>
        </authorList>
    </citation>
    <scope>NUCLEOTIDE SEQUENCE [LARGE SCALE GENOMIC DNA]</scope>
    <source>
        <strain evidence="3 4">EXF-10513</strain>
    </source>
</reference>
<dbReference type="AlphaFoldDB" id="A0A3M7EXK0"/>
<evidence type="ECO:0000313" key="3">
    <source>
        <dbReference type="EMBL" id="RMY81177.1"/>
    </source>
</evidence>
<dbReference type="VEuPathDB" id="FungiDB:BTJ68_04191"/>
<sequence length="295" mass="32447">MSRGSQQLQHQLQQQQQIPLDDDVLNPKVASAAFDFLLIELVPLAQRITEQLHTRERVLIEEYKRSRILNRTALKGAGGKEGPSAGEGEEHAARDGGKDGPQSAKVEDGKRESTSEDVKAGVEEGGRGGGEESAKMTSLGFPVMGESTREGVLWRLDGMGYRVGQGLVERFSVNKPRPTNPLEAIKFICKDLWILVFRKQIDNLKTNHRGIFVLTDTRFQAIGRMSVDRRAGPKAVEDAMERAQTLTIRLLQYLYFPCGIIRGALMGLGVEATVEASAAELPIATFHIKTKGAKP</sequence>
<dbReference type="Pfam" id="PF04051">
    <property type="entry name" value="TRAPP"/>
    <property type="match status" value="1"/>
</dbReference>
<dbReference type="InterPro" id="IPR037992">
    <property type="entry name" value="TRAPPC6/Trs33"/>
</dbReference>
<dbReference type="Proteomes" id="UP000269539">
    <property type="component" value="Unassembled WGS sequence"/>
</dbReference>
<evidence type="ECO:0000256" key="1">
    <source>
        <dbReference type="ARBA" id="ARBA00006218"/>
    </source>
</evidence>
<dbReference type="SUPFAM" id="SSF111126">
    <property type="entry name" value="Ligand-binding domain in the NO signalling and Golgi transport"/>
    <property type="match status" value="1"/>
</dbReference>
<feature type="compositionally biased region" description="Basic and acidic residues" evidence="2">
    <location>
        <begin position="88"/>
        <end position="98"/>
    </location>
</feature>
<organism evidence="3 4">
    <name type="scientific">Hortaea werneckii</name>
    <name type="common">Black yeast</name>
    <name type="synonym">Cladosporium werneckii</name>
    <dbReference type="NCBI Taxonomy" id="91943"/>
    <lineage>
        <taxon>Eukaryota</taxon>
        <taxon>Fungi</taxon>
        <taxon>Dikarya</taxon>
        <taxon>Ascomycota</taxon>
        <taxon>Pezizomycotina</taxon>
        <taxon>Dothideomycetes</taxon>
        <taxon>Dothideomycetidae</taxon>
        <taxon>Mycosphaerellales</taxon>
        <taxon>Teratosphaeriaceae</taxon>
        <taxon>Hortaea</taxon>
    </lineage>
</organism>
<dbReference type="GO" id="GO:0005801">
    <property type="term" value="C:cis-Golgi network"/>
    <property type="evidence" value="ECO:0007669"/>
    <property type="project" value="TreeGrafter"/>
</dbReference>
<evidence type="ECO:0000313" key="4">
    <source>
        <dbReference type="Proteomes" id="UP000269539"/>
    </source>
</evidence>
<protein>
    <recommendedName>
        <fullName evidence="5">Trafficking protein particle complex subunit 6B</fullName>
    </recommendedName>
</protein>
<dbReference type="InterPro" id="IPR007194">
    <property type="entry name" value="TRAPP_component"/>
</dbReference>
<gene>
    <name evidence="3" type="ORF">D0864_08386</name>
</gene>
<dbReference type="GO" id="GO:0030008">
    <property type="term" value="C:TRAPP complex"/>
    <property type="evidence" value="ECO:0007669"/>
    <property type="project" value="TreeGrafter"/>
</dbReference>
<dbReference type="PANTHER" id="PTHR12817:SF0">
    <property type="entry name" value="GEO08327P1"/>
    <property type="match status" value="1"/>
</dbReference>
<accession>A0A3M7EXK0</accession>
<name>A0A3M7EXK0_HORWE</name>
<dbReference type="CDD" id="cd14944">
    <property type="entry name" value="TRAPPC6A_Trs33"/>
    <property type="match status" value="1"/>
</dbReference>
<dbReference type="InterPro" id="IPR024096">
    <property type="entry name" value="NO_sig/Golgi_transp_ligand-bd"/>
</dbReference>